<gene>
    <name evidence="2" type="ORF">OS133_09940</name>
    <name evidence="3" type="ORF">OS134_05775</name>
</gene>
<name>A0AAW8NLA6_9GAMM</name>
<keyword evidence="1" id="KW-0472">Membrane</keyword>
<accession>A0AAW8NLA6</accession>
<sequence>MNVFISKANNYCVANKTIILSALLVINILLLAATQMQQSHWMGTIETPKAHWSTYIQQHADQLAISRTYSDSGAVSPSESGAFFNFTYQPLINNEFIMYNPDMSIKFYRLRAYSLDEKCRLIFRGRKTQKLYNVNMTCKM</sequence>
<dbReference type="EMBL" id="JAPMLE010000001">
    <property type="protein sequence ID" value="MDR8523993.1"/>
    <property type="molecule type" value="Genomic_DNA"/>
</dbReference>
<proteinExistence type="predicted"/>
<evidence type="ECO:0000313" key="5">
    <source>
        <dbReference type="Proteomes" id="UP001271263"/>
    </source>
</evidence>
<evidence type="ECO:0000313" key="3">
    <source>
        <dbReference type="EMBL" id="MDW4823572.1"/>
    </source>
</evidence>
<dbReference type="RefSeq" id="WP_310654773.1">
    <property type="nucleotide sequence ID" value="NZ_JAPMLA010000001.1"/>
</dbReference>
<dbReference type="AlphaFoldDB" id="A0AAW8NLA6"/>
<keyword evidence="5" id="KW-1185">Reference proteome</keyword>
<dbReference type="Proteomes" id="UP001259340">
    <property type="component" value="Unassembled WGS sequence"/>
</dbReference>
<keyword evidence="1" id="KW-0812">Transmembrane</keyword>
<evidence type="ECO:0000256" key="1">
    <source>
        <dbReference type="SAM" id="Phobius"/>
    </source>
</evidence>
<dbReference type="Proteomes" id="UP001271263">
    <property type="component" value="Unassembled WGS sequence"/>
</dbReference>
<comment type="caution">
    <text evidence="2">The sequence shown here is derived from an EMBL/GenBank/DDBJ whole genome shotgun (WGS) entry which is preliminary data.</text>
</comment>
<evidence type="ECO:0000313" key="4">
    <source>
        <dbReference type="Proteomes" id="UP001259340"/>
    </source>
</evidence>
<evidence type="ECO:0000313" key="2">
    <source>
        <dbReference type="EMBL" id="MDR8523993.1"/>
    </source>
</evidence>
<protein>
    <submittedName>
        <fullName evidence="2">Uncharacterized protein</fullName>
    </submittedName>
</protein>
<reference evidence="2" key="2">
    <citation type="submission" date="2022-11" db="EMBL/GenBank/DDBJ databases">
        <title>Prophages regulate Shewanella fidelis motility and biofilm formation: implications for gut colonization dynamics in Ciona robusta.</title>
        <authorList>
            <person name="Natarajan O."/>
            <person name="Gibboney S.L."/>
            <person name="Young M.N."/>
            <person name="Lim S.J."/>
            <person name="Pluta N."/>
            <person name="Atkinson C.G.F."/>
            <person name="Leigh B.A."/>
            <person name="Liberti A."/>
            <person name="Kees E."/>
            <person name="Breitbart M."/>
            <person name="Gralnick J."/>
            <person name="Dishaw L.J."/>
        </authorList>
    </citation>
    <scope>NUCLEOTIDE SEQUENCE</scope>
    <source>
        <strain evidence="2">3313</strain>
    </source>
</reference>
<feature type="transmembrane region" description="Helical" evidence="1">
    <location>
        <begin position="13"/>
        <end position="33"/>
    </location>
</feature>
<reference evidence="3 5" key="1">
    <citation type="journal article" date="2022" name="bioRxiv">
        <title>Prophages regulate Shewanella fidelis 3313 motility and biofilm formation: implications for gut colonization dynamics in Ciona robusta.</title>
        <authorList>
            <person name="Natarajan O."/>
            <person name="Gibboney S.L."/>
            <person name="Young M.N."/>
            <person name="Lim S.J."/>
            <person name="Pluta N."/>
            <person name="Atkinson C.G."/>
            <person name="Leigh B.A."/>
            <person name="Liberti A."/>
            <person name="Kees E.D."/>
            <person name="Breitbart M."/>
            <person name="Gralnick J.A."/>
            <person name="Dishaw L.J."/>
        </authorList>
    </citation>
    <scope>NUCLEOTIDE SEQUENCE [LARGE SCALE GENOMIC DNA]</scope>
    <source>
        <strain evidence="3 5">JG4066</strain>
    </source>
</reference>
<keyword evidence="1" id="KW-1133">Transmembrane helix</keyword>
<organism evidence="2 4">
    <name type="scientific">Shewanella fidelis</name>
    <dbReference type="NCBI Taxonomy" id="173509"/>
    <lineage>
        <taxon>Bacteria</taxon>
        <taxon>Pseudomonadati</taxon>
        <taxon>Pseudomonadota</taxon>
        <taxon>Gammaproteobacteria</taxon>
        <taxon>Alteromonadales</taxon>
        <taxon>Shewanellaceae</taxon>
        <taxon>Shewanella</taxon>
    </lineage>
</organism>
<dbReference type="EMBL" id="JAPMLD010000002">
    <property type="protein sequence ID" value="MDW4823572.1"/>
    <property type="molecule type" value="Genomic_DNA"/>
</dbReference>